<protein>
    <submittedName>
        <fullName evidence="2">Uncharacterized protein</fullName>
    </submittedName>
</protein>
<reference evidence="2" key="1">
    <citation type="submission" date="2016-03" db="EMBL/GenBank/DDBJ databases">
        <title>Mechanisms controlling the formation of the plant cell surface in tip-growing cells are functionally conserved among land plants.</title>
        <authorList>
            <person name="Honkanen S."/>
            <person name="Jones V.A."/>
            <person name="Morieri G."/>
            <person name="Champion C."/>
            <person name="Hetherington A.J."/>
            <person name="Kelly S."/>
            <person name="Saint-Marcoux D."/>
            <person name="Proust H."/>
            <person name="Prescott H."/>
            <person name="Dolan L."/>
        </authorList>
    </citation>
    <scope>NUCLEOTIDE SEQUENCE [LARGE SCALE GENOMIC DNA]</scope>
    <source>
        <tissue evidence="2">Whole gametophyte</tissue>
    </source>
</reference>
<feature type="compositionally biased region" description="Basic and acidic residues" evidence="1">
    <location>
        <begin position="88"/>
        <end position="99"/>
    </location>
</feature>
<dbReference type="Proteomes" id="UP000077202">
    <property type="component" value="Unassembled WGS sequence"/>
</dbReference>
<comment type="caution">
    <text evidence="2">The sequence shown here is derived from an EMBL/GenBank/DDBJ whole genome shotgun (WGS) entry which is preliminary data.</text>
</comment>
<evidence type="ECO:0000313" key="2">
    <source>
        <dbReference type="EMBL" id="OAE31659.1"/>
    </source>
</evidence>
<evidence type="ECO:0000256" key="1">
    <source>
        <dbReference type="SAM" id="MobiDB-lite"/>
    </source>
</evidence>
<dbReference type="EMBL" id="LVLJ01000986">
    <property type="protein sequence ID" value="OAE31659.1"/>
    <property type="molecule type" value="Genomic_DNA"/>
</dbReference>
<keyword evidence="3" id="KW-1185">Reference proteome</keyword>
<name>A0A176WEZ8_MARPO</name>
<feature type="region of interest" description="Disordered" evidence="1">
    <location>
        <begin position="1"/>
        <end position="99"/>
    </location>
</feature>
<sequence length="136" mass="15057">MHLASCAPPYPEFQGRRRAAAATETNEHTVMPEALQSPDSRGRQAGRHAGRGEAVARAQGPRQAASNSVTAQQRQQRRAEQSRAGQGRAEEMRGEERRVERRGAVAFNLSRFRAILVVRRRVPSNTNSDKPAEKSD</sequence>
<dbReference type="AlphaFoldDB" id="A0A176WEZ8"/>
<accession>A0A176WEZ8</accession>
<proteinExistence type="predicted"/>
<organism evidence="2 3">
    <name type="scientific">Marchantia polymorpha subsp. ruderalis</name>
    <dbReference type="NCBI Taxonomy" id="1480154"/>
    <lineage>
        <taxon>Eukaryota</taxon>
        <taxon>Viridiplantae</taxon>
        <taxon>Streptophyta</taxon>
        <taxon>Embryophyta</taxon>
        <taxon>Marchantiophyta</taxon>
        <taxon>Marchantiopsida</taxon>
        <taxon>Marchantiidae</taxon>
        <taxon>Marchantiales</taxon>
        <taxon>Marchantiaceae</taxon>
        <taxon>Marchantia</taxon>
    </lineage>
</organism>
<evidence type="ECO:0000313" key="3">
    <source>
        <dbReference type="Proteomes" id="UP000077202"/>
    </source>
</evidence>
<gene>
    <name evidence="2" type="ORF">AXG93_3384s1330</name>
</gene>